<dbReference type="Proteomes" id="UP001249851">
    <property type="component" value="Unassembled WGS sequence"/>
</dbReference>
<evidence type="ECO:0000313" key="2">
    <source>
        <dbReference type="EMBL" id="KAK2572388.1"/>
    </source>
</evidence>
<feature type="compositionally biased region" description="Basic residues" evidence="1">
    <location>
        <begin position="1"/>
        <end position="11"/>
    </location>
</feature>
<name>A0AAD9VF83_ACRCE</name>
<reference evidence="2" key="2">
    <citation type="journal article" date="2023" name="Science">
        <title>Genomic signatures of disease resistance in endangered staghorn corals.</title>
        <authorList>
            <person name="Vollmer S.V."/>
            <person name="Selwyn J.D."/>
            <person name="Despard B.A."/>
            <person name="Roesel C.L."/>
        </authorList>
    </citation>
    <scope>NUCLEOTIDE SEQUENCE</scope>
    <source>
        <strain evidence="2">K2</strain>
    </source>
</reference>
<protein>
    <submittedName>
        <fullName evidence="2">Uncharacterized protein</fullName>
    </submittedName>
</protein>
<dbReference type="EMBL" id="JARQWQ010000004">
    <property type="protein sequence ID" value="KAK2572388.1"/>
    <property type="molecule type" value="Genomic_DNA"/>
</dbReference>
<evidence type="ECO:0000313" key="3">
    <source>
        <dbReference type="Proteomes" id="UP001249851"/>
    </source>
</evidence>
<organism evidence="2 3">
    <name type="scientific">Acropora cervicornis</name>
    <name type="common">Staghorn coral</name>
    <dbReference type="NCBI Taxonomy" id="6130"/>
    <lineage>
        <taxon>Eukaryota</taxon>
        <taxon>Metazoa</taxon>
        <taxon>Cnidaria</taxon>
        <taxon>Anthozoa</taxon>
        <taxon>Hexacorallia</taxon>
        <taxon>Scleractinia</taxon>
        <taxon>Astrocoeniina</taxon>
        <taxon>Acroporidae</taxon>
        <taxon>Acropora</taxon>
    </lineage>
</organism>
<proteinExistence type="predicted"/>
<feature type="compositionally biased region" description="Basic and acidic residues" evidence="1">
    <location>
        <begin position="23"/>
        <end position="39"/>
    </location>
</feature>
<dbReference type="AlphaFoldDB" id="A0AAD9VF83"/>
<feature type="region of interest" description="Disordered" evidence="1">
    <location>
        <begin position="1"/>
        <end position="136"/>
    </location>
</feature>
<gene>
    <name evidence="2" type="ORF">P5673_002628</name>
</gene>
<keyword evidence="3" id="KW-1185">Reference proteome</keyword>
<feature type="compositionally biased region" description="Basic and acidic residues" evidence="1">
    <location>
        <begin position="59"/>
        <end position="79"/>
    </location>
</feature>
<accession>A0AAD9VF83</accession>
<feature type="compositionally biased region" description="Basic residues" evidence="1">
    <location>
        <begin position="107"/>
        <end position="117"/>
    </location>
</feature>
<reference evidence="2" key="1">
    <citation type="journal article" date="2023" name="G3 (Bethesda)">
        <title>Whole genome assembly and annotation of the endangered Caribbean coral Acropora cervicornis.</title>
        <authorList>
            <person name="Selwyn J.D."/>
            <person name="Vollmer S.V."/>
        </authorList>
    </citation>
    <scope>NUCLEOTIDE SEQUENCE</scope>
    <source>
        <strain evidence="2">K2</strain>
    </source>
</reference>
<comment type="caution">
    <text evidence="2">The sequence shown here is derived from an EMBL/GenBank/DDBJ whole genome shotgun (WGS) entry which is preliminary data.</text>
</comment>
<evidence type="ECO:0000256" key="1">
    <source>
        <dbReference type="SAM" id="MobiDB-lite"/>
    </source>
</evidence>
<sequence>MSCHLNRKRRLSVACGATQSSRGPHEEKPCAPAKSRKELGVPSVSQHPEPHASTSGKAALDKGLKRAHRESDPEKEATKKKALISESTANTPVDKEKDTAGPSSTRPARRRYKKTRRDKWSPVSSRGLLPASCHTS</sequence>